<dbReference type="AlphaFoldDB" id="U9SJF9"/>
<dbReference type="EMBL" id="KI301409">
    <property type="protein sequence ID" value="ERZ95226.1"/>
    <property type="molecule type" value="Genomic_DNA"/>
</dbReference>
<name>U9SJF9_RHIID</name>
<evidence type="ECO:0000313" key="1">
    <source>
        <dbReference type="EMBL" id="ERZ95226.1"/>
    </source>
</evidence>
<proteinExistence type="predicted"/>
<dbReference type="HOGENOM" id="CLU_1741547_0_0_1"/>
<protein>
    <submittedName>
        <fullName evidence="1">Uncharacterized protein</fullName>
    </submittedName>
</protein>
<gene>
    <name evidence="1" type="ORF">GLOINDRAFT_13843</name>
</gene>
<accession>U9SJF9</accession>
<dbReference type="VEuPathDB" id="FungiDB:RhiirFUN_010057"/>
<sequence length="150" mass="17505">MTEKLVTPDECLDPNDEIRTIESLETTRIILEERITPIELRETFNSEATLRELYNGAHGKYVTLNETVKLKHLNKMSWLSTKPTSRNTLVTFYLAEDINPNFSKLTKIKNIVPDVGVVTADKIIEEQPYYNLEDFLEKHKHNKRQKLEES</sequence>
<reference evidence="1" key="1">
    <citation type="submission" date="2013-07" db="EMBL/GenBank/DDBJ databases">
        <title>The genome of an arbuscular mycorrhizal fungus provides insights into the evolution of the oldest plant symbiosis.</title>
        <authorList>
            <consortium name="DOE Joint Genome Institute"/>
            <person name="Tisserant E."/>
            <person name="Malbreil M."/>
            <person name="Kuo A."/>
            <person name="Kohler A."/>
            <person name="Symeonidi A."/>
            <person name="Balestrini R."/>
            <person name="Charron P."/>
            <person name="Duensing N."/>
            <person name="Frei-dit-Frey N."/>
            <person name="Gianinazzi-Pearson V."/>
            <person name="Gilbert B."/>
            <person name="Handa Y."/>
            <person name="Hijri M."/>
            <person name="Kaul R."/>
            <person name="Kawaguchi M."/>
            <person name="Krajinski F."/>
            <person name="Lammers P."/>
            <person name="Lapierre D."/>
            <person name="Masclaux F.G."/>
            <person name="Murat C."/>
            <person name="Morin E."/>
            <person name="Ndikumana S."/>
            <person name="Pagni M."/>
            <person name="Petitpierre D."/>
            <person name="Requena N."/>
            <person name="Rosikiewicz P."/>
            <person name="Riley R."/>
            <person name="Saito K."/>
            <person name="San Clemente H."/>
            <person name="Shapiro H."/>
            <person name="van Tuinen D."/>
            <person name="Becard G."/>
            <person name="Bonfante P."/>
            <person name="Paszkowski U."/>
            <person name="Shachar-Hill Y."/>
            <person name="Young J.P."/>
            <person name="Sanders I.R."/>
            <person name="Henrissat B."/>
            <person name="Rensing S.A."/>
            <person name="Grigoriev I.V."/>
            <person name="Corradi N."/>
            <person name="Roux C."/>
            <person name="Martin F."/>
        </authorList>
    </citation>
    <scope>NUCLEOTIDE SEQUENCE</scope>
    <source>
        <strain evidence="1">DAOM 197198</strain>
    </source>
</reference>
<organism evidence="1">
    <name type="scientific">Rhizophagus irregularis (strain DAOM 181602 / DAOM 197198 / MUCL 43194)</name>
    <name type="common">Arbuscular mycorrhizal fungus</name>
    <name type="synonym">Glomus intraradices</name>
    <dbReference type="NCBI Taxonomy" id="747089"/>
    <lineage>
        <taxon>Eukaryota</taxon>
        <taxon>Fungi</taxon>
        <taxon>Fungi incertae sedis</taxon>
        <taxon>Mucoromycota</taxon>
        <taxon>Glomeromycotina</taxon>
        <taxon>Glomeromycetes</taxon>
        <taxon>Glomerales</taxon>
        <taxon>Glomeraceae</taxon>
        <taxon>Rhizophagus</taxon>
    </lineage>
</organism>